<reference evidence="3" key="1">
    <citation type="journal article" date="2021" name="Nat. Commun.">
        <title>Genomic analyses provide insights into spinach domestication and the genetic basis of agronomic traits.</title>
        <authorList>
            <person name="Cai X."/>
            <person name="Sun X."/>
            <person name="Xu C."/>
            <person name="Sun H."/>
            <person name="Wang X."/>
            <person name="Ge C."/>
            <person name="Zhang Z."/>
            <person name="Wang Q."/>
            <person name="Fei Z."/>
            <person name="Jiao C."/>
            <person name="Wang Q."/>
        </authorList>
    </citation>
    <scope>NUCLEOTIDE SEQUENCE [LARGE SCALE GENOMIC DNA]</scope>
    <source>
        <strain evidence="3">cv. Varoflay</strain>
    </source>
</reference>
<evidence type="ECO:0000256" key="2">
    <source>
        <dbReference type="SAM" id="MobiDB-lite"/>
    </source>
</evidence>
<feature type="compositionally biased region" description="Low complexity" evidence="2">
    <location>
        <begin position="405"/>
        <end position="419"/>
    </location>
</feature>
<feature type="region of interest" description="Disordered" evidence="2">
    <location>
        <begin position="380"/>
        <end position="526"/>
    </location>
</feature>
<dbReference type="GeneID" id="110785710"/>
<protein>
    <submittedName>
        <fullName evidence="4">Protein gamma response 1 isoform X1</fullName>
    </submittedName>
</protein>
<feature type="coiled-coil region" evidence="1">
    <location>
        <begin position="82"/>
        <end position="130"/>
    </location>
</feature>
<sequence>MHLNQFEKSPEIYHQVESNEQHVSDASTLLVASIQEAKDKISQIEYIFCSQLYPNFHKTAKSLKKVYLEARNAAENEWKERQSELEIQMKQLFLEKELARDESKAFRAEKSRLLTRVAELEDKLLQKEKEFDDRMKSHATLLDLMEAKTTTIREKDLLMKEHEERMKLLVTKSEELEGKTDALNKEIQEKKNEITSEKELTKDLQKQIESQDLKIRNTEQMLRKSEEENKQLLTKLEHVEASLDGLRNELRGKKFEAEEAKLLHENLVQKVNWCATELTKKSQQLSAHDREKQMLLSAEKLKYNNLHAGYKNLKSQLNYLLKKFSLTNKDLPIKAEEESDPLNNDETDFTLSEISKRKPTSTVVACELNKVKKEMNIMESSENEKIGRQNQIPSSKAPSGSDPATTTTTATHWTTSGKTRNLSSLAGGKRPGSGWRETRARQSPGGADPHDDFLDTPYEEIRGNMHKTVKDSSARDDVTAECGPQGVDSDDETQDNDMKAESAPKRQQLQALPSRSGDGDGPRGFKYVEPVRKKADRENLNGIECKQCKKFYDAVRSDAKDGEFDRENLRCEHHDGVSRHRYSSIALDIFWLRHGFLPEFVVQEIDKKKQRIAAKTDDYPLKIQVLVQQ</sequence>
<gene>
    <name evidence="4" type="primary">LOC110785710</name>
</gene>
<evidence type="ECO:0000313" key="3">
    <source>
        <dbReference type="Proteomes" id="UP000813463"/>
    </source>
</evidence>
<evidence type="ECO:0000313" key="4">
    <source>
        <dbReference type="RefSeq" id="XP_056686631.1"/>
    </source>
</evidence>
<feature type="compositionally biased region" description="Polar residues" evidence="2">
    <location>
        <begin position="388"/>
        <end position="404"/>
    </location>
</feature>
<proteinExistence type="predicted"/>
<feature type="compositionally biased region" description="Basic and acidic residues" evidence="2">
    <location>
        <begin position="448"/>
        <end position="478"/>
    </location>
</feature>
<evidence type="ECO:0000256" key="1">
    <source>
        <dbReference type="SAM" id="Coils"/>
    </source>
</evidence>
<dbReference type="InterPro" id="IPR033316">
    <property type="entry name" value="RBBP8-like"/>
</dbReference>
<feature type="coiled-coil region" evidence="1">
    <location>
        <begin position="159"/>
        <end position="249"/>
    </location>
</feature>
<keyword evidence="3" id="KW-1185">Reference proteome</keyword>
<dbReference type="Proteomes" id="UP000813463">
    <property type="component" value="Chromosome 1"/>
</dbReference>
<organism evidence="3 4">
    <name type="scientific">Spinacia oleracea</name>
    <name type="common">Spinach</name>
    <dbReference type="NCBI Taxonomy" id="3562"/>
    <lineage>
        <taxon>Eukaryota</taxon>
        <taxon>Viridiplantae</taxon>
        <taxon>Streptophyta</taxon>
        <taxon>Embryophyta</taxon>
        <taxon>Tracheophyta</taxon>
        <taxon>Spermatophyta</taxon>
        <taxon>Magnoliopsida</taxon>
        <taxon>eudicotyledons</taxon>
        <taxon>Gunneridae</taxon>
        <taxon>Pentapetalae</taxon>
        <taxon>Caryophyllales</taxon>
        <taxon>Chenopodiaceae</taxon>
        <taxon>Chenopodioideae</taxon>
        <taxon>Anserineae</taxon>
        <taxon>Spinacia</taxon>
    </lineage>
</organism>
<accession>A0ABM3QTE2</accession>
<keyword evidence="1" id="KW-0175">Coiled coil</keyword>
<name>A0ABM3QTE2_SPIOL</name>
<reference evidence="4" key="2">
    <citation type="submission" date="2025-08" db="UniProtKB">
        <authorList>
            <consortium name="RefSeq"/>
        </authorList>
    </citation>
    <scope>IDENTIFICATION</scope>
    <source>
        <tissue evidence="4">Leaf</tissue>
    </source>
</reference>
<dbReference type="PANTHER" id="PTHR15107">
    <property type="entry name" value="RETINOBLASTOMA BINDING PROTEIN 8"/>
    <property type="match status" value="1"/>
</dbReference>
<dbReference type="RefSeq" id="XP_056686631.1">
    <property type="nucleotide sequence ID" value="XM_056830653.1"/>
</dbReference>
<dbReference type="PANTHER" id="PTHR15107:SF0">
    <property type="entry name" value="DNA ENDONUCLEASE ACTIVATOR CTP1 C-TERMINAL DOMAIN-CONTAINING PROTEIN"/>
    <property type="match status" value="1"/>
</dbReference>